<dbReference type="AlphaFoldDB" id="A0AB36DTJ9"/>
<protein>
    <recommendedName>
        <fullName evidence="4">DUF4154 domain-containing protein</fullName>
    </recommendedName>
</protein>
<keyword evidence="1" id="KW-0732">Signal</keyword>
<comment type="caution">
    <text evidence="2">The sequence shown here is derived from an EMBL/GenBank/DDBJ whole genome shotgun (WGS) entry which is preliminary data.</text>
</comment>
<dbReference type="RefSeq" id="WP_039087604.1">
    <property type="nucleotide sequence ID" value="NZ_JTJP01000067.1"/>
</dbReference>
<keyword evidence="3" id="KW-1185">Reference proteome</keyword>
<proteinExistence type="predicted"/>
<gene>
    <name evidence="2" type="ORF">QV05_10815</name>
</gene>
<dbReference type="Proteomes" id="UP000092594">
    <property type="component" value="Unassembled WGS sequence"/>
</dbReference>
<accession>A0AB36DTJ9</accession>
<organism evidence="2 3">
    <name type="scientific">Gallibacterium genomosp. 1</name>
    <dbReference type="NCBI Taxonomy" id="155515"/>
    <lineage>
        <taxon>Bacteria</taxon>
        <taxon>Pseudomonadati</taxon>
        <taxon>Pseudomonadota</taxon>
        <taxon>Gammaproteobacteria</taxon>
        <taxon>Pasteurellales</taxon>
        <taxon>Pasteurellaceae</taxon>
        <taxon>Gallibacterium</taxon>
    </lineage>
</organism>
<dbReference type="EMBL" id="JTJQ01000044">
    <property type="protein sequence ID" value="OBW98326.1"/>
    <property type="molecule type" value="Genomic_DNA"/>
</dbReference>
<sequence length="161" mass="17909">MMNKFVRMFGALMLAFSVVNVVKAEPFTAQVFDETISLSELKAALEHDNVLETHHIDPNKPALLVLLGNSSFWEESNIKLTQPVAVMLHDDKYLLVATQTKESVCDAVNNRQNYTSLFASKSNGHCNLTYPILLFGGVTGDNLRANVINFIVNIQALIKEI</sequence>
<name>A0AB36DTJ9_9PAST</name>
<evidence type="ECO:0000313" key="2">
    <source>
        <dbReference type="EMBL" id="OBW98326.1"/>
    </source>
</evidence>
<reference evidence="2 3" key="1">
    <citation type="submission" date="2014-11" db="EMBL/GenBank/DDBJ databases">
        <title>Pan-genome of Gallibacterium spp.</title>
        <authorList>
            <person name="Kudirkiene E."/>
            <person name="Bojesen A.M."/>
        </authorList>
    </citation>
    <scope>NUCLEOTIDE SEQUENCE [LARGE SCALE GENOMIC DNA]</scope>
    <source>
        <strain evidence="2 3">Gerl. 2740/89</strain>
    </source>
</reference>
<feature type="chain" id="PRO_5044210071" description="DUF4154 domain-containing protein" evidence="1">
    <location>
        <begin position="25"/>
        <end position="161"/>
    </location>
</feature>
<evidence type="ECO:0008006" key="4">
    <source>
        <dbReference type="Google" id="ProtNLM"/>
    </source>
</evidence>
<evidence type="ECO:0000256" key="1">
    <source>
        <dbReference type="SAM" id="SignalP"/>
    </source>
</evidence>
<feature type="signal peptide" evidence="1">
    <location>
        <begin position="1"/>
        <end position="24"/>
    </location>
</feature>
<evidence type="ECO:0000313" key="3">
    <source>
        <dbReference type="Proteomes" id="UP000092594"/>
    </source>
</evidence>